<protein>
    <submittedName>
        <fullName evidence="1">Uncharacterized protein</fullName>
    </submittedName>
</protein>
<gene>
    <name evidence="1" type="ORF">S03H2_12503</name>
</gene>
<reference evidence="1" key="1">
    <citation type="journal article" date="2014" name="Front. Microbiol.">
        <title>High frequency of phylogenetically diverse reductive dehalogenase-homologous genes in deep subseafloor sedimentary metagenomes.</title>
        <authorList>
            <person name="Kawai M."/>
            <person name="Futagami T."/>
            <person name="Toyoda A."/>
            <person name="Takaki Y."/>
            <person name="Nishi S."/>
            <person name="Hori S."/>
            <person name="Arai W."/>
            <person name="Tsubouchi T."/>
            <person name="Morono Y."/>
            <person name="Uchiyama I."/>
            <person name="Ito T."/>
            <person name="Fujiyama A."/>
            <person name="Inagaki F."/>
            <person name="Takami H."/>
        </authorList>
    </citation>
    <scope>NUCLEOTIDE SEQUENCE</scope>
    <source>
        <strain evidence="1">Expedition CK06-06</strain>
    </source>
</reference>
<name>X1GZ80_9ZZZZ</name>
<organism evidence="1">
    <name type="scientific">marine sediment metagenome</name>
    <dbReference type="NCBI Taxonomy" id="412755"/>
    <lineage>
        <taxon>unclassified sequences</taxon>
        <taxon>metagenomes</taxon>
        <taxon>ecological metagenomes</taxon>
    </lineage>
</organism>
<sequence length="182" mass="18938">MTGAGVNFAAPLTRLNPWYPGQIGVEGAWTDTGLRTHSTGTVFYVDPNFPGASDARDGTDPTSPLLTVATAITKCEAYRGDVIAVMGNAGWYYTEGAAGYTTVISEEVTVDVPGIKIVGLAPSAMTNVMWTPASDGGTCITVNECDVLIEGFAFTEGQTYTAVGIAILAQYDGATTYGDSLT</sequence>
<feature type="non-terminal residue" evidence="1">
    <location>
        <position position="182"/>
    </location>
</feature>
<comment type="caution">
    <text evidence="1">The sequence shown here is derived from an EMBL/GenBank/DDBJ whole genome shotgun (WGS) entry which is preliminary data.</text>
</comment>
<dbReference type="AlphaFoldDB" id="X1GZ80"/>
<dbReference type="InterPro" id="IPR011050">
    <property type="entry name" value="Pectin_lyase_fold/virulence"/>
</dbReference>
<dbReference type="SUPFAM" id="SSF51126">
    <property type="entry name" value="Pectin lyase-like"/>
    <property type="match status" value="1"/>
</dbReference>
<accession>X1GZ80</accession>
<evidence type="ECO:0000313" key="1">
    <source>
        <dbReference type="EMBL" id="GAH46929.1"/>
    </source>
</evidence>
<proteinExistence type="predicted"/>
<dbReference type="EMBL" id="BARU01006359">
    <property type="protein sequence ID" value="GAH46929.1"/>
    <property type="molecule type" value="Genomic_DNA"/>
</dbReference>